<evidence type="ECO:0000313" key="1">
    <source>
        <dbReference type="EMBL" id="TPN84713.1"/>
    </source>
</evidence>
<evidence type="ECO:0000313" key="2">
    <source>
        <dbReference type="Proteomes" id="UP000315540"/>
    </source>
</evidence>
<dbReference type="RefSeq" id="WP_226294305.1">
    <property type="nucleotide sequence ID" value="NZ_VFWZ01000005.1"/>
</dbReference>
<sequence length="129" mass="15393">MYLHIKKSKYLKFFWSLMAFYMLNICVDAPDIVSDAVPENLNFNDQESIIEIFVEKILGYEHAIPEYEESDSEKQSMLKQHKTIDHFIINLCETENLFSFRSIKKPKNSFYLDHLYLIYQEVDFPPPEV</sequence>
<dbReference type="EMBL" id="VFWZ01000005">
    <property type="protein sequence ID" value="TPN84713.1"/>
    <property type="molecule type" value="Genomic_DNA"/>
</dbReference>
<dbReference type="Proteomes" id="UP000315540">
    <property type="component" value="Unassembled WGS sequence"/>
</dbReference>
<protein>
    <submittedName>
        <fullName evidence="1">Uncharacterized protein</fullName>
    </submittedName>
</protein>
<keyword evidence="2" id="KW-1185">Reference proteome</keyword>
<dbReference type="AlphaFoldDB" id="A0A504JB00"/>
<proteinExistence type="predicted"/>
<reference evidence="1 2" key="1">
    <citation type="submission" date="2019-06" db="EMBL/GenBank/DDBJ databases">
        <authorList>
            <person name="Meng X."/>
        </authorList>
    </citation>
    <scope>NUCLEOTIDE SEQUENCE [LARGE SCALE GENOMIC DNA]</scope>
    <source>
        <strain evidence="1 2">M625</strain>
    </source>
</reference>
<organism evidence="1 2">
    <name type="scientific">Aquimarina algicola</name>
    <dbReference type="NCBI Taxonomy" id="2589995"/>
    <lineage>
        <taxon>Bacteria</taxon>
        <taxon>Pseudomonadati</taxon>
        <taxon>Bacteroidota</taxon>
        <taxon>Flavobacteriia</taxon>
        <taxon>Flavobacteriales</taxon>
        <taxon>Flavobacteriaceae</taxon>
        <taxon>Aquimarina</taxon>
    </lineage>
</organism>
<gene>
    <name evidence="1" type="ORF">FHK87_17450</name>
</gene>
<comment type="caution">
    <text evidence="1">The sequence shown here is derived from an EMBL/GenBank/DDBJ whole genome shotgun (WGS) entry which is preliminary data.</text>
</comment>
<accession>A0A504JB00</accession>
<name>A0A504JB00_9FLAO</name>